<dbReference type="Gene3D" id="1.50.10.10">
    <property type="match status" value="1"/>
</dbReference>
<dbReference type="InterPro" id="IPR012341">
    <property type="entry name" value="6hp_glycosidase-like_sf"/>
</dbReference>
<evidence type="ECO:0000313" key="4">
    <source>
        <dbReference type="EMBL" id="MFC3156719.1"/>
    </source>
</evidence>
<gene>
    <name evidence="4" type="ORF">ACFOEB_16020</name>
</gene>
<keyword evidence="3" id="KW-0732">Signal</keyword>
<dbReference type="InterPro" id="IPR010819">
    <property type="entry name" value="AGE/CE"/>
</dbReference>
<evidence type="ECO:0000256" key="1">
    <source>
        <dbReference type="ARBA" id="ARBA00008558"/>
    </source>
</evidence>
<evidence type="ECO:0000256" key="3">
    <source>
        <dbReference type="SAM" id="SignalP"/>
    </source>
</evidence>
<keyword evidence="2" id="KW-0413">Isomerase</keyword>
<dbReference type="PANTHER" id="PTHR15108">
    <property type="entry name" value="N-ACYLGLUCOSAMINE-2-EPIMERASE"/>
    <property type="match status" value="1"/>
</dbReference>
<comment type="similarity">
    <text evidence="1">Belongs to the N-acylglucosamine 2-epimerase family.</text>
</comment>
<protein>
    <submittedName>
        <fullName evidence="4">AGE family epimerase/isomerase</fullName>
    </submittedName>
</protein>
<dbReference type="InterPro" id="IPR008928">
    <property type="entry name" value="6-hairpin_glycosidase_sf"/>
</dbReference>
<comment type="caution">
    <text evidence="4">The sequence shown here is derived from an EMBL/GenBank/DDBJ whole genome shotgun (WGS) entry which is preliminary data.</text>
</comment>
<sequence>MPKKALFVLVIGIFYAVGVNAAADGQSEPLCEDEFYRKNSSLWVKASLNSVEFFKRHGWDNEKHVFYSELDAKGNRVSDRIFTVSLSRLIYALTWTSRYDSENIEYAKKSAAYQLKHMLGSDSHGPYFLPYAANPDADDTGTLDIWQQAYGLNGLTQLYGRTHNPELLQEIHRLHNGFVARFYDPGGKGFVTTYARDKGPLVDKKTIQSLIYPVSAYLANLWRVDVEHRANYEPLLSEALNIALDKPIWNEDSGWINAVFDRQWRVCGQEPEAESPGCFTVSPGHNFQFSWFLLRAAKEWEFIASERRSRALQKGRSILRRTLAQPVWDKSVPGSFFSEVNPISGDILDDRKTWWQHSEAIIAFTFAGREFRQPLEKTASYYFKSFPDFENGNEWFYISSGGEADAESLKGSQGKSSYHLTEAVRYLLQGTKGDCGLSTAASSIPFVE</sequence>
<dbReference type="Proteomes" id="UP001595548">
    <property type="component" value="Unassembled WGS sequence"/>
</dbReference>
<dbReference type="SUPFAM" id="SSF48208">
    <property type="entry name" value="Six-hairpin glycosidases"/>
    <property type="match status" value="1"/>
</dbReference>
<accession>A0ABV7HSB0</accession>
<organism evidence="4 5">
    <name type="scientific">Gilvimarinus japonicus</name>
    <dbReference type="NCBI Taxonomy" id="1796469"/>
    <lineage>
        <taxon>Bacteria</taxon>
        <taxon>Pseudomonadati</taxon>
        <taxon>Pseudomonadota</taxon>
        <taxon>Gammaproteobacteria</taxon>
        <taxon>Cellvibrionales</taxon>
        <taxon>Cellvibrionaceae</taxon>
        <taxon>Gilvimarinus</taxon>
    </lineage>
</organism>
<dbReference type="RefSeq" id="WP_382418078.1">
    <property type="nucleotide sequence ID" value="NZ_AP031500.1"/>
</dbReference>
<evidence type="ECO:0000256" key="2">
    <source>
        <dbReference type="ARBA" id="ARBA00023235"/>
    </source>
</evidence>
<reference evidence="5" key="1">
    <citation type="journal article" date="2019" name="Int. J. Syst. Evol. Microbiol.">
        <title>The Global Catalogue of Microorganisms (GCM) 10K type strain sequencing project: providing services to taxonomists for standard genome sequencing and annotation.</title>
        <authorList>
            <consortium name="The Broad Institute Genomics Platform"/>
            <consortium name="The Broad Institute Genome Sequencing Center for Infectious Disease"/>
            <person name="Wu L."/>
            <person name="Ma J."/>
        </authorList>
    </citation>
    <scope>NUCLEOTIDE SEQUENCE [LARGE SCALE GENOMIC DNA]</scope>
    <source>
        <strain evidence="5">KCTC 52141</strain>
    </source>
</reference>
<dbReference type="Pfam" id="PF07221">
    <property type="entry name" value="GlcNAc_2-epim"/>
    <property type="match status" value="1"/>
</dbReference>
<feature type="signal peptide" evidence="3">
    <location>
        <begin position="1"/>
        <end position="21"/>
    </location>
</feature>
<proteinExistence type="inferred from homology"/>
<feature type="chain" id="PRO_5046437834" evidence="3">
    <location>
        <begin position="22"/>
        <end position="448"/>
    </location>
</feature>
<evidence type="ECO:0000313" key="5">
    <source>
        <dbReference type="Proteomes" id="UP001595548"/>
    </source>
</evidence>
<keyword evidence="5" id="KW-1185">Reference proteome</keyword>
<name>A0ABV7HSB0_9GAMM</name>
<dbReference type="EMBL" id="JBHRTL010000031">
    <property type="protein sequence ID" value="MFC3156719.1"/>
    <property type="molecule type" value="Genomic_DNA"/>
</dbReference>